<dbReference type="AlphaFoldDB" id="A0A8X6YXU9"/>
<accession>A0A8X6YXU9</accession>
<protein>
    <submittedName>
        <fullName evidence="1">Uncharacterized protein</fullName>
    </submittedName>
</protein>
<reference evidence="1" key="1">
    <citation type="submission" date="2020-08" db="EMBL/GenBank/DDBJ databases">
        <title>Multicomponent nature underlies the extraordinary mechanical properties of spider dragline silk.</title>
        <authorList>
            <person name="Kono N."/>
            <person name="Nakamura H."/>
            <person name="Mori M."/>
            <person name="Yoshida Y."/>
            <person name="Ohtoshi R."/>
            <person name="Malay A.D."/>
            <person name="Moran D.A.P."/>
            <person name="Tomita M."/>
            <person name="Numata K."/>
            <person name="Arakawa K."/>
        </authorList>
    </citation>
    <scope>NUCLEOTIDE SEQUENCE</scope>
</reference>
<dbReference type="EMBL" id="BMAV01023491">
    <property type="protein sequence ID" value="GFY79258.1"/>
    <property type="molecule type" value="Genomic_DNA"/>
</dbReference>
<organism evidence="1 2">
    <name type="scientific">Trichonephila inaurata madagascariensis</name>
    <dbReference type="NCBI Taxonomy" id="2747483"/>
    <lineage>
        <taxon>Eukaryota</taxon>
        <taxon>Metazoa</taxon>
        <taxon>Ecdysozoa</taxon>
        <taxon>Arthropoda</taxon>
        <taxon>Chelicerata</taxon>
        <taxon>Arachnida</taxon>
        <taxon>Araneae</taxon>
        <taxon>Araneomorphae</taxon>
        <taxon>Entelegynae</taxon>
        <taxon>Araneoidea</taxon>
        <taxon>Nephilidae</taxon>
        <taxon>Trichonephila</taxon>
        <taxon>Trichonephila inaurata</taxon>
    </lineage>
</organism>
<proteinExistence type="predicted"/>
<keyword evidence="2" id="KW-1185">Reference proteome</keyword>
<gene>
    <name evidence="1" type="ORF">TNIN_29681</name>
</gene>
<sequence>MSSDGEGLNECMTFTFKVFKELENFLGEGKYSPKSEGGDKNAKKCLTVVANPGSLAEIRAAARKRKGAPDTLMEAPFSRLLRRRQEVFVADIRAFDLPRAGDVGSISRLSEPFLRTAVTGNVFSPN</sequence>
<evidence type="ECO:0000313" key="2">
    <source>
        <dbReference type="Proteomes" id="UP000886998"/>
    </source>
</evidence>
<dbReference type="Proteomes" id="UP000886998">
    <property type="component" value="Unassembled WGS sequence"/>
</dbReference>
<evidence type="ECO:0000313" key="1">
    <source>
        <dbReference type="EMBL" id="GFY79258.1"/>
    </source>
</evidence>
<comment type="caution">
    <text evidence="1">The sequence shown here is derived from an EMBL/GenBank/DDBJ whole genome shotgun (WGS) entry which is preliminary data.</text>
</comment>
<name>A0A8X6YXU9_9ARAC</name>